<sequence>MSRPPGRRHLLPRVVGGPATAEQLRHLVEVLSVRPPFDDVTLREELRREALHVSWSGQPSPFLSSAMGRR</sequence>
<dbReference type="Proteomes" id="UP000198242">
    <property type="component" value="Chromosome I"/>
</dbReference>
<dbReference type="EMBL" id="LT607411">
    <property type="protein sequence ID" value="SCF16168.1"/>
    <property type="molecule type" value="Genomic_DNA"/>
</dbReference>
<dbReference type="OrthoDB" id="3196525at2"/>
<dbReference type="AlphaFoldDB" id="A0A1C4Y615"/>
<dbReference type="RefSeq" id="WP_157744518.1">
    <property type="nucleotide sequence ID" value="NZ_LT607411.1"/>
</dbReference>
<protein>
    <submittedName>
        <fullName evidence="1">Uncharacterized protein</fullName>
    </submittedName>
</protein>
<proteinExistence type="predicted"/>
<gene>
    <name evidence="1" type="ORF">GA0074695_3888</name>
</gene>
<evidence type="ECO:0000313" key="2">
    <source>
        <dbReference type="Proteomes" id="UP000198242"/>
    </source>
</evidence>
<reference evidence="2" key="1">
    <citation type="submission" date="2016-06" db="EMBL/GenBank/DDBJ databases">
        <authorList>
            <person name="Varghese N."/>
            <person name="Submissions Spin"/>
        </authorList>
    </citation>
    <scope>NUCLEOTIDE SEQUENCE [LARGE SCALE GENOMIC DNA]</scope>
    <source>
        <strain evidence="2">DSM 43909</strain>
    </source>
</reference>
<organism evidence="1 2">
    <name type="scientific">Micromonospora viridifaciens</name>
    <dbReference type="NCBI Taxonomy" id="1881"/>
    <lineage>
        <taxon>Bacteria</taxon>
        <taxon>Bacillati</taxon>
        <taxon>Actinomycetota</taxon>
        <taxon>Actinomycetes</taxon>
        <taxon>Micromonosporales</taxon>
        <taxon>Micromonosporaceae</taxon>
        <taxon>Micromonospora</taxon>
    </lineage>
</organism>
<keyword evidence="2" id="KW-1185">Reference proteome</keyword>
<name>A0A1C4Y615_MICVI</name>
<evidence type="ECO:0000313" key="1">
    <source>
        <dbReference type="EMBL" id="SCF16168.1"/>
    </source>
</evidence>
<accession>A0A1C4Y615</accession>